<dbReference type="EMBL" id="CP051206">
    <property type="protein sequence ID" value="QJB44279.1"/>
    <property type="molecule type" value="Genomic_DNA"/>
</dbReference>
<accession>A0A6H2BZX6</accession>
<organism evidence="2 3">
    <name type="scientific">Dolichospermum flos-aquae CCAP 1403/13F</name>
    <dbReference type="NCBI Taxonomy" id="315271"/>
    <lineage>
        <taxon>Bacteria</taxon>
        <taxon>Bacillati</taxon>
        <taxon>Cyanobacteriota</taxon>
        <taxon>Cyanophyceae</taxon>
        <taxon>Nostocales</taxon>
        <taxon>Aphanizomenonaceae</taxon>
        <taxon>Dolichospermum</taxon>
    </lineage>
</organism>
<evidence type="ECO:0000313" key="3">
    <source>
        <dbReference type="Proteomes" id="UP000502433"/>
    </source>
</evidence>
<evidence type="ECO:0000313" key="2">
    <source>
        <dbReference type="EMBL" id="QJB44279.1"/>
    </source>
</evidence>
<dbReference type="Proteomes" id="UP000502433">
    <property type="component" value="Chromosome"/>
</dbReference>
<feature type="region of interest" description="Disordered" evidence="1">
    <location>
        <begin position="100"/>
        <end position="124"/>
    </location>
</feature>
<evidence type="ECO:0000256" key="1">
    <source>
        <dbReference type="SAM" id="MobiDB-lite"/>
    </source>
</evidence>
<protein>
    <submittedName>
        <fullName evidence="2">Uncharacterized protein</fullName>
    </submittedName>
</protein>
<sequence>MRNFELVIRGTGAEEAAKDLNQLLADVGISGTLDVPDEVKQKTKAEPIEAIILSFVLNVTASVVADRINEFIRQHDRSRSNNTNIEYIIFKNKSERKREQISFPLDDPQNTSEKVNKVLEDEDF</sequence>
<dbReference type="AlphaFoldDB" id="A0A6H2BZX6"/>
<reference evidence="2 3" key="1">
    <citation type="submission" date="2020-04" db="EMBL/GenBank/DDBJ databases">
        <title>Genome-Wide Identification of 5-Methylcytosine Sites in Bacterial Genomes By High-Throughput Sequencing of MspJI Restriction Fragments.</title>
        <authorList>
            <person name="Wu V."/>
        </authorList>
    </citation>
    <scope>NUCLEOTIDE SEQUENCE [LARGE SCALE GENOMIC DNA]</scope>
    <source>
        <strain evidence="2 3">CCAP 1403/13f</strain>
    </source>
</reference>
<name>A0A6H2BZX6_DOLFA</name>
<proteinExistence type="predicted"/>
<dbReference type="RefSeq" id="WP_168695563.1">
    <property type="nucleotide sequence ID" value="NZ_CP051206.1"/>
</dbReference>
<feature type="compositionally biased region" description="Basic and acidic residues" evidence="1">
    <location>
        <begin position="114"/>
        <end position="124"/>
    </location>
</feature>
<dbReference type="KEGG" id="dfs:HGD76_08855"/>
<reference evidence="2 3" key="2">
    <citation type="submission" date="2020-04" db="EMBL/GenBank/DDBJ databases">
        <authorList>
            <person name="Fomenkov A."/>
            <person name="Anton B.P."/>
            <person name="Roberts R.J."/>
        </authorList>
    </citation>
    <scope>NUCLEOTIDE SEQUENCE [LARGE SCALE GENOMIC DNA]</scope>
    <source>
        <strain evidence="2 3">CCAP 1403/13f</strain>
    </source>
</reference>
<gene>
    <name evidence="2" type="ORF">HGD76_08855</name>
</gene>